<feature type="compositionally biased region" description="Basic and acidic residues" evidence="1">
    <location>
        <begin position="122"/>
        <end position="148"/>
    </location>
</feature>
<accession>A0A1I7SIT4</accession>
<evidence type="ECO:0000313" key="2">
    <source>
        <dbReference type="Proteomes" id="UP000095284"/>
    </source>
</evidence>
<proteinExistence type="predicted"/>
<dbReference type="AlphaFoldDB" id="A0A1I7SIT4"/>
<name>A0A1I7SIT4_BURXY</name>
<feature type="compositionally biased region" description="Basic and acidic residues" evidence="1">
    <location>
        <begin position="164"/>
        <end position="181"/>
    </location>
</feature>
<feature type="compositionally biased region" description="Low complexity" evidence="1">
    <location>
        <begin position="58"/>
        <end position="71"/>
    </location>
</feature>
<dbReference type="Proteomes" id="UP000095284">
    <property type="component" value="Unplaced"/>
</dbReference>
<feature type="compositionally biased region" description="Polar residues" evidence="1">
    <location>
        <begin position="98"/>
        <end position="110"/>
    </location>
</feature>
<evidence type="ECO:0000313" key="4">
    <source>
        <dbReference type="WBParaSite" id="BXY_1355800.1"/>
    </source>
</evidence>
<dbReference type="WBParaSite" id="BXY_1295700.1">
    <property type="protein sequence ID" value="BXY_1295700.1"/>
    <property type="gene ID" value="BXY_1295700"/>
</dbReference>
<sequence>MDLLTMICYLRMSESSETTGSDNKKEEEVDQQQDRQSGAWTVNEILPVIHEEREKGRNSSNSADSICSDSNRNTLRNDSELRSGLPVLEPIDEESRSVGPSSLDSPNMLTLDSRFSKSLPKRPVDNEENPEKQADRCETDTRTAKENDPSLEVDDNEANAPEKYAPKDSADLETNEKRRED</sequence>
<organism evidence="2 3">
    <name type="scientific">Bursaphelenchus xylophilus</name>
    <name type="common">Pinewood nematode worm</name>
    <name type="synonym">Aphelenchoides xylophilus</name>
    <dbReference type="NCBI Taxonomy" id="6326"/>
    <lineage>
        <taxon>Eukaryota</taxon>
        <taxon>Metazoa</taxon>
        <taxon>Ecdysozoa</taxon>
        <taxon>Nematoda</taxon>
        <taxon>Chromadorea</taxon>
        <taxon>Rhabditida</taxon>
        <taxon>Tylenchina</taxon>
        <taxon>Tylenchomorpha</taxon>
        <taxon>Aphelenchoidea</taxon>
        <taxon>Aphelenchoididae</taxon>
        <taxon>Bursaphelenchus</taxon>
    </lineage>
</organism>
<evidence type="ECO:0000256" key="1">
    <source>
        <dbReference type="SAM" id="MobiDB-lite"/>
    </source>
</evidence>
<evidence type="ECO:0000313" key="3">
    <source>
        <dbReference type="WBParaSite" id="BXY_1295700.1"/>
    </source>
</evidence>
<protein>
    <submittedName>
        <fullName evidence="3 4">Uncharacterized protein</fullName>
    </submittedName>
</protein>
<reference evidence="3 4" key="1">
    <citation type="submission" date="2016-11" db="UniProtKB">
        <authorList>
            <consortium name="WormBaseParasite"/>
        </authorList>
    </citation>
    <scope>IDENTIFICATION</scope>
</reference>
<feature type="region of interest" description="Disordered" evidence="1">
    <location>
        <begin position="12"/>
        <end position="181"/>
    </location>
</feature>
<dbReference type="WBParaSite" id="BXY_1355800.1">
    <property type="protein sequence ID" value="BXY_1355800.1"/>
    <property type="gene ID" value="BXY_1355800"/>
</dbReference>